<dbReference type="NCBIfam" id="TIGR00249">
    <property type="entry name" value="sixA"/>
    <property type="match status" value="1"/>
</dbReference>
<gene>
    <name evidence="1" type="primary">sixA</name>
    <name evidence="1" type="ORF">Achr_18750</name>
</gene>
<organism evidence="1 2">
    <name type="scientific">Azotobacter chroococcum NCIMB 8003</name>
    <dbReference type="NCBI Taxonomy" id="1328314"/>
    <lineage>
        <taxon>Bacteria</taxon>
        <taxon>Pseudomonadati</taxon>
        <taxon>Pseudomonadota</taxon>
        <taxon>Gammaproteobacteria</taxon>
        <taxon>Pseudomonadales</taxon>
        <taxon>Pseudomonadaceae</taxon>
        <taxon>Azotobacter</taxon>
    </lineage>
</organism>
<name>A0A0C4WP50_9GAMM</name>
<dbReference type="Pfam" id="PF00300">
    <property type="entry name" value="His_Phos_1"/>
    <property type="match status" value="1"/>
</dbReference>
<dbReference type="InterPro" id="IPR029033">
    <property type="entry name" value="His_PPase_superfam"/>
</dbReference>
<dbReference type="RefSeq" id="WP_039803815.1">
    <property type="nucleotide sequence ID" value="NZ_CP010415.1"/>
</dbReference>
<accession>A0A0C4WP50</accession>
<reference evidence="1 2" key="1">
    <citation type="journal article" date="2015" name="PLoS ONE">
        <title>Azotobacter Genomes: The Genome of Azotobacter chroococcum NCIMB 8003 (ATCC 4412).</title>
        <authorList>
            <person name="Robson R.L."/>
            <person name="Jones R."/>
            <person name="Robson R.M."/>
            <person name="Schwartz A."/>
            <person name="Richardson T.H."/>
        </authorList>
    </citation>
    <scope>NUCLEOTIDE SEQUENCE [LARGE SCALE GENOMIC DNA]</scope>
    <source>
        <strain evidence="1 2">NCIMB 8003</strain>
    </source>
</reference>
<dbReference type="HOGENOM" id="CLU_084603_1_0_6"/>
<dbReference type="Proteomes" id="UP000068210">
    <property type="component" value="Chromosome"/>
</dbReference>
<dbReference type="Gene3D" id="3.40.50.1240">
    <property type="entry name" value="Phosphoglycerate mutase-like"/>
    <property type="match status" value="1"/>
</dbReference>
<protein>
    <submittedName>
        <fullName evidence="1">Phosphohistidine phosphatase SixA</fullName>
    </submittedName>
</protein>
<dbReference type="GO" id="GO:0005737">
    <property type="term" value="C:cytoplasm"/>
    <property type="evidence" value="ECO:0007669"/>
    <property type="project" value="InterPro"/>
</dbReference>
<dbReference type="CDD" id="cd07067">
    <property type="entry name" value="HP_PGM_like"/>
    <property type="match status" value="1"/>
</dbReference>
<dbReference type="KEGG" id="acx:Achr_18750"/>
<dbReference type="STRING" id="1328314.Achr_18750"/>
<dbReference type="GO" id="GO:0101006">
    <property type="term" value="F:protein histidine phosphatase activity"/>
    <property type="evidence" value="ECO:0007669"/>
    <property type="project" value="InterPro"/>
</dbReference>
<sequence length="155" mass="17454">MKLWLLRHGEAEPHARTDAERELTRHGRKEVRQASFHLIGRPLRTILCSPYARARQTAELLEDLLDGTPQLLVADWLTPDDDPRQALDRLAERSEEELLLVSHQPFIGALAGLLIHGHLQDPLPMQTASLAELDGELPLAGAMYLRALNHPGHRH</sequence>
<evidence type="ECO:0000313" key="2">
    <source>
        <dbReference type="Proteomes" id="UP000068210"/>
    </source>
</evidence>
<dbReference type="AlphaFoldDB" id="A0A0C4WP50"/>
<dbReference type="SMART" id="SM00855">
    <property type="entry name" value="PGAM"/>
    <property type="match status" value="1"/>
</dbReference>
<keyword evidence="2" id="KW-1185">Reference proteome</keyword>
<proteinExistence type="predicted"/>
<dbReference type="InterPro" id="IPR004449">
    <property type="entry name" value="SixA"/>
</dbReference>
<dbReference type="EMBL" id="CP010415">
    <property type="protein sequence ID" value="AJE21330.1"/>
    <property type="molecule type" value="Genomic_DNA"/>
</dbReference>
<dbReference type="SUPFAM" id="SSF53254">
    <property type="entry name" value="Phosphoglycerate mutase-like"/>
    <property type="match status" value="1"/>
</dbReference>
<dbReference type="InterPro" id="IPR013078">
    <property type="entry name" value="His_Pase_superF_clade-1"/>
</dbReference>
<evidence type="ECO:0000313" key="1">
    <source>
        <dbReference type="EMBL" id="AJE21330.1"/>
    </source>
</evidence>